<dbReference type="Pfam" id="PF05047">
    <property type="entry name" value="L51_S25_CI-B8"/>
    <property type="match status" value="1"/>
</dbReference>
<dbReference type="AlphaFoldDB" id="A0A4T0WZA3"/>
<proteinExistence type="inferred from homology"/>
<evidence type="ECO:0000256" key="2">
    <source>
        <dbReference type="ARBA" id="ARBA00004443"/>
    </source>
</evidence>
<comment type="caution">
    <text evidence="11">The sequence shown here is derived from an EMBL/GenBank/DDBJ whole genome shotgun (WGS) entry which is preliminary data.</text>
</comment>
<evidence type="ECO:0000256" key="3">
    <source>
        <dbReference type="ARBA" id="ARBA00008939"/>
    </source>
</evidence>
<dbReference type="InterPro" id="IPR016464">
    <property type="entry name" value="NADH_Ub_cplx-1_asu_su-2"/>
</dbReference>
<keyword evidence="4" id="KW-0813">Transport</keyword>
<name>A0A4T0WZA3_9ASCO</name>
<accession>A0A4T0WZA3</accession>
<evidence type="ECO:0000256" key="4">
    <source>
        <dbReference type="ARBA" id="ARBA00022448"/>
    </source>
</evidence>
<dbReference type="SUPFAM" id="SSF52833">
    <property type="entry name" value="Thioredoxin-like"/>
    <property type="match status" value="1"/>
</dbReference>
<keyword evidence="12" id="KW-1185">Reference proteome</keyword>
<evidence type="ECO:0000313" key="12">
    <source>
        <dbReference type="Proteomes" id="UP000307173"/>
    </source>
</evidence>
<gene>
    <name evidence="11" type="ORF">CANINC_003185</name>
</gene>
<dbReference type="STRING" id="52247.A0A4T0WZA3"/>
<reference evidence="11 12" key="1">
    <citation type="journal article" date="2019" name="Front. Genet.">
        <title>Whole-Genome Sequencing of the Opportunistic Yeast Pathogen Candida inconspicua Uncovers Its Hybrid Origin.</title>
        <authorList>
            <person name="Mixao V."/>
            <person name="Hansen A.P."/>
            <person name="Saus E."/>
            <person name="Boekhout T."/>
            <person name="Lass-Florl C."/>
            <person name="Gabaldon T."/>
        </authorList>
    </citation>
    <scope>NUCLEOTIDE SEQUENCE [LARGE SCALE GENOMIC DNA]</scope>
    <source>
        <strain evidence="11 12">CBS 180</strain>
    </source>
</reference>
<protein>
    <recommendedName>
        <fullName evidence="10">Ribosomal protein/NADH dehydrogenase domain-containing protein</fullName>
    </recommendedName>
</protein>
<keyword evidence="8" id="KW-0496">Mitochondrion</keyword>
<evidence type="ECO:0000256" key="5">
    <source>
        <dbReference type="ARBA" id="ARBA00022660"/>
    </source>
</evidence>
<dbReference type="InterPro" id="IPR007741">
    <property type="entry name" value="Ribosomal_mL43/mS25/NADH_DH"/>
</dbReference>
<dbReference type="PANTHER" id="PTHR12878">
    <property type="entry name" value="NADH-UBIQUINONE OXIDOREDUCTASE B8 SUBUNIT"/>
    <property type="match status" value="1"/>
</dbReference>
<keyword evidence="5" id="KW-0679">Respiratory chain</keyword>
<dbReference type="OrthoDB" id="10250268at2759"/>
<evidence type="ECO:0000256" key="1">
    <source>
        <dbReference type="ARBA" id="ARBA00003195"/>
    </source>
</evidence>
<dbReference type="InterPro" id="IPR036249">
    <property type="entry name" value="Thioredoxin-like_sf"/>
</dbReference>
<evidence type="ECO:0000259" key="10">
    <source>
        <dbReference type="Pfam" id="PF05047"/>
    </source>
</evidence>
<organism evidence="11 12">
    <name type="scientific">Pichia inconspicua</name>
    <dbReference type="NCBI Taxonomy" id="52247"/>
    <lineage>
        <taxon>Eukaryota</taxon>
        <taxon>Fungi</taxon>
        <taxon>Dikarya</taxon>
        <taxon>Ascomycota</taxon>
        <taxon>Saccharomycotina</taxon>
        <taxon>Pichiomycetes</taxon>
        <taxon>Pichiales</taxon>
        <taxon>Pichiaceae</taxon>
        <taxon>Pichia</taxon>
    </lineage>
</organism>
<evidence type="ECO:0000256" key="8">
    <source>
        <dbReference type="ARBA" id="ARBA00023128"/>
    </source>
</evidence>
<comment type="subcellular location">
    <subcellularLocation>
        <location evidence="2">Mitochondrion inner membrane</location>
        <topology evidence="2">Peripheral membrane protein</topology>
        <orientation evidence="2">Matrix side</orientation>
    </subcellularLocation>
</comment>
<evidence type="ECO:0000256" key="9">
    <source>
        <dbReference type="ARBA" id="ARBA00023136"/>
    </source>
</evidence>
<dbReference type="Gene3D" id="3.40.30.10">
    <property type="entry name" value="Glutaredoxin"/>
    <property type="match status" value="1"/>
</dbReference>
<dbReference type="GO" id="GO:0005743">
    <property type="term" value="C:mitochondrial inner membrane"/>
    <property type="evidence" value="ECO:0007669"/>
    <property type="project" value="UniProtKB-SubCell"/>
</dbReference>
<keyword evidence="7" id="KW-0249">Electron transport</keyword>
<comment type="function">
    <text evidence="1">Accessory subunit of the mitochondrial membrane respiratory chain NADH dehydrogenase (Complex I), that is believed not to be involved in catalysis. Complex I functions in the transfer of electrons from NADH to the respiratory chain. The immediate electron acceptor for the enzyme is believed to be ubiquinone.</text>
</comment>
<dbReference type="Proteomes" id="UP000307173">
    <property type="component" value="Unassembled WGS sequence"/>
</dbReference>
<evidence type="ECO:0000256" key="6">
    <source>
        <dbReference type="ARBA" id="ARBA00022792"/>
    </source>
</evidence>
<evidence type="ECO:0000256" key="7">
    <source>
        <dbReference type="ARBA" id="ARBA00022982"/>
    </source>
</evidence>
<comment type="similarity">
    <text evidence="3">Belongs to the complex I NDUFA2 subunit family.</text>
</comment>
<keyword evidence="6" id="KW-0999">Mitochondrion inner membrane</keyword>
<keyword evidence="9" id="KW-0472">Membrane</keyword>
<dbReference type="PANTHER" id="PTHR12878:SF0">
    <property type="entry name" value="NADH DEHYDROGENASE [UBIQUINONE] 1 ALPHA SUBCOMPLEX SUBUNIT 2"/>
    <property type="match status" value="1"/>
</dbReference>
<sequence>MVAISPAIREIRFLLPQAASTLKTFVLNSYPAIKAKNPYLPVLIREAQGVKPTVVVRLDKGVEIKKHVADFTDAELKHLLQNP</sequence>
<evidence type="ECO:0000313" key="11">
    <source>
        <dbReference type="EMBL" id="TID23253.1"/>
    </source>
</evidence>
<feature type="domain" description="Ribosomal protein/NADH dehydrogenase" evidence="10">
    <location>
        <begin position="23"/>
        <end position="64"/>
    </location>
</feature>
<dbReference type="EMBL" id="SELW01000529">
    <property type="protein sequence ID" value="TID23253.1"/>
    <property type="molecule type" value="Genomic_DNA"/>
</dbReference>